<comment type="cofactor">
    <cofactor evidence="9">
        <name>Mg(2+)</name>
        <dbReference type="ChEBI" id="CHEBI:18420"/>
    </cofactor>
    <text evidence="9">Requires a divalent cation, most likely magnesium in vivo, as an electrophilic catalyst to aid phosphoryl group transfer. It is the chelate of the metal and the nucleotide that is the actual substrate.</text>
</comment>
<evidence type="ECO:0000256" key="2">
    <source>
        <dbReference type="ARBA" id="ARBA00022723"/>
    </source>
</evidence>
<dbReference type="InterPro" id="IPR029056">
    <property type="entry name" value="Ribokinase-like"/>
</dbReference>
<dbReference type="GO" id="GO:0005524">
    <property type="term" value="F:ATP binding"/>
    <property type="evidence" value="ECO:0007669"/>
    <property type="project" value="UniProtKB-UniRule"/>
</dbReference>
<feature type="binding site" evidence="9">
    <location>
        <position position="239"/>
    </location>
    <ligand>
        <name>K(+)</name>
        <dbReference type="ChEBI" id="CHEBI:29103"/>
    </ligand>
</feature>
<dbReference type="GO" id="GO:0046872">
    <property type="term" value="F:metal ion binding"/>
    <property type="evidence" value="ECO:0007669"/>
    <property type="project" value="UniProtKB-KW"/>
</dbReference>
<feature type="binding site" evidence="9">
    <location>
        <position position="237"/>
    </location>
    <ligand>
        <name>K(+)</name>
        <dbReference type="ChEBI" id="CHEBI:29103"/>
    </ligand>
</feature>
<comment type="caution">
    <text evidence="9">Lacks conserved residue(s) required for the propagation of feature annotation.</text>
</comment>
<feature type="binding site" evidence="9">
    <location>
        <begin position="242"/>
        <end position="243"/>
    </location>
    <ligand>
        <name>ATP</name>
        <dbReference type="ChEBI" id="CHEBI:30616"/>
    </ligand>
</feature>
<feature type="domain" description="Carbohydrate kinase PfkB" evidence="10">
    <location>
        <begin position="3"/>
        <end position="284"/>
    </location>
</feature>
<comment type="activity regulation">
    <text evidence="9">Activated by a monovalent cation that binds near, but not in, the active site. The most likely occupant of the site in vivo is potassium. Ion binding induces a conformational change that may alter substrate affinity.</text>
</comment>
<dbReference type="GO" id="GO:0004747">
    <property type="term" value="F:ribokinase activity"/>
    <property type="evidence" value="ECO:0007669"/>
    <property type="project" value="UniProtKB-UniRule"/>
</dbReference>
<comment type="catalytic activity">
    <reaction evidence="9">
        <text>D-ribose + ATP = D-ribose 5-phosphate + ADP + H(+)</text>
        <dbReference type="Rhea" id="RHEA:13697"/>
        <dbReference type="ChEBI" id="CHEBI:15378"/>
        <dbReference type="ChEBI" id="CHEBI:30616"/>
        <dbReference type="ChEBI" id="CHEBI:47013"/>
        <dbReference type="ChEBI" id="CHEBI:78346"/>
        <dbReference type="ChEBI" id="CHEBI:456216"/>
        <dbReference type="EC" id="2.7.1.15"/>
    </reaction>
</comment>
<keyword evidence="2 9" id="KW-0479">Metal-binding</keyword>
<dbReference type="GO" id="GO:0019303">
    <property type="term" value="P:D-ribose catabolic process"/>
    <property type="evidence" value="ECO:0007669"/>
    <property type="project" value="UniProtKB-UniRule"/>
</dbReference>
<comment type="caution">
    <text evidence="11">The sequence shown here is derived from an EMBL/GenBank/DDBJ whole genome shotgun (WGS) entry which is preliminary data.</text>
</comment>
<keyword evidence="4 9" id="KW-0418">Kinase</keyword>
<keyword evidence="7 9" id="KW-0630">Potassium</keyword>
<evidence type="ECO:0000256" key="8">
    <source>
        <dbReference type="ARBA" id="ARBA00023277"/>
    </source>
</evidence>
<keyword evidence="1 9" id="KW-0808">Transferase</keyword>
<keyword evidence="6 9" id="KW-0460">Magnesium</keyword>
<organism evidence="11 12">
    <name type="scientific">Murimonas intestini</name>
    <dbReference type="NCBI Taxonomy" id="1337051"/>
    <lineage>
        <taxon>Bacteria</taxon>
        <taxon>Bacillati</taxon>
        <taxon>Bacillota</taxon>
        <taxon>Clostridia</taxon>
        <taxon>Lachnospirales</taxon>
        <taxon>Lachnospiraceae</taxon>
        <taxon>Murimonas</taxon>
    </lineage>
</organism>
<comment type="subunit">
    <text evidence="9">Homodimer.</text>
</comment>
<evidence type="ECO:0000313" key="12">
    <source>
        <dbReference type="Proteomes" id="UP000245412"/>
    </source>
</evidence>
<dbReference type="Proteomes" id="UP000245412">
    <property type="component" value="Unassembled WGS sequence"/>
</dbReference>
<dbReference type="EMBL" id="QGGY01000006">
    <property type="protein sequence ID" value="PWJ75693.1"/>
    <property type="molecule type" value="Genomic_DNA"/>
</dbReference>
<dbReference type="InterPro" id="IPR011877">
    <property type="entry name" value="Ribokinase"/>
</dbReference>
<reference evidence="11 12" key="1">
    <citation type="submission" date="2018-05" db="EMBL/GenBank/DDBJ databases">
        <authorList>
            <person name="Goeker M."/>
            <person name="Huntemann M."/>
            <person name="Clum A."/>
            <person name="Pillay M."/>
            <person name="Palaniappan K."/>
            <person name="Varghese N."/>
            <person name="Mikhailova N."/>
            <person name="Stamatis D."/>
            <person name="Reddy T."/>
            <person name="Daum C."/>
            <person name="Shapiro N."/>
            <person name="Ivanova N."/>
            <person name="Kyrpides N."/>
            <person name="Woyke T."/>
        </authorList>
    </citation>
    <scope>NUCLEOTIDE SEQUENCE [LARGE SCALE GENOMIC DNA]</scope>
    <source>
        <strain evidence="11 12">DSM 26524</strain>
    </source>
</reference>
<protein>
    <recommendedName>
        <fullName evidence="9">Ribokinase</fullName>
        <shortName evidence="9">RK</shortName>
        <ecNumber evidence="9">2.7.1.15</ecNumber>
    </recommendedName>
</protein>
<keyword evidence="9" id="KW-0963">Cytoplasm</keyword>
<feature type="binding site" evidence="9">
    <location>
        <position position="243"/>
    </location>
    <ligand>
        <name>substrate</name>
    </ligand>
</feature>
<evidence type="ECO:0000256" key="5">
    <source>
        <dbReference type="ARBA" id="ARBA00022840"/>
    </source>
</evidence>
<feature type="active site" description="Proton acceptor" evidence="9">
    <location>
        <position position="243"/>
    </location>
</feature>
<comment type="pathway">
    <text evidence="9">Carbohydrate metabolism; D-ribose degradation; D-ribose 5-phosphate from beta-D-ribopyranose: step 2/2.</text>
</comment>
<dbReference type="SUPFAM" id="SSF53613">
    <property type="entry name" value="Ribokinase-like"/>
    <property type="match status" value="1"/>
</dbReference>
<dbReference type="InterPro" id="IPR011611">
    <property type="entry name" value="PfkB_dom"/>
</dbReference>
<dbReference type="GO" id="GO:0005737">
    <property type="term" value="C:cytoplasm"/>
    <property type="evidence" value="ECO:0007669"/>
    <property type="project" value="UniProtKB-SubCell"/>
</dbReference>
<keyword evidence="5 9" id="KW-0067">ATP-binding</keyword>
<dbReference type="RefSeq" id="WP_109626615.1">
    <property type="nucleotide sequence ID" value="NZ_CABJAT010000006.1"/>
</dbReference>
<keyword evidence="8 9" id="KW-0119">Carbohydrate metabolism</keyword>
<evidence type="ECO:0000313" key="11">
    <source>
        <dbReference type="EMBL" id="PWJ75693.1"/>
    </source>
</evidence>
<feature type="binding site" evidence="9">
    <location>
        <position position="179"/>
    </location>
    <ligand>
        <name>ATP</name>
        <dbReference type="ChEBI" id="CHEBI:30616"/>
    </ligand>
</feature>
<sequence length="295" mass="32090">MKVLNMGSLNLDYVYTVDHILKGGETLASKKMEVFCGGKGLNQSIAMAKAGVPVFHAGLIGEEGEPLLAVCQENGVDTGYIQKIEGKSGHTIIQVDKEAQNCILLYGGSNRSFTKEYIDRVLEDFGEGDLLILQNEINLLDYVVDRAYDKNMVIILNPSPMDEALEAVDMGKISIFLMNEIEGAQIAGTENPEDVLAVMKEKFPQARVVLTLGRDGCIYQDSEKLCRQSAYEVKAVDTTAAGDTFTGYFIAGLLKGMEIEKILDMCARASAIAVSRKGAAASIPMMEEVIRASQK</sequence>
<evidence type="ECO:0000259" key="10">
    <source>
        <dbReference type="Pfam" id="PF00294"/>
    </source>
</evidence>
<dbReference type="PRINTS" id="PR00990">
    <property type="entry name" value="RIBOKINASE"/>
</dbReference>
<comment type="subcellular location">
    <subcellularLocation>
        <location evidence="9">Cytoplasm</location>
    </subcellularLocation>
</comment>
<feature type="binding site" evidence="9">
    <location>
        <begin position="38"/>
        <end position="42"/>
    </location>
    <ligand>
        <name>substrate</name>
    </ligand>
</feature>
<comment type="similarity">
    <text evidence="9">Belongs to the carbohydrate kinase PfkB family. Ribokinase subfamily.</text>
</comment>
<feature type="binding site" evidence="9">
    <location>
        <begin position="10"/>
        <end position="12"/>
    </location>
    <ligand>
        <name>substrate</name>
    </ligand>
</feature>
<evidence type="ECO:0000256" key="3">
    <source>
        <dbReference type="ARBA" id="ARBA00022741"/>
    </source>
</evidence>
<dbReference type="AlphaFoldDB" id="A0AB73T4B7"/>
<dbReference type="EC" id="2.7.1.15" evidence="9"/>
<proteinExistence type="inferred from homology"/>
<evidence type="ECO:0000256" key="4">
    <source>
        <dbReference type="ARBA" id="ARBA00022777"/>
    </source>
</evidence>
<feature type="binding site" evidence="9">
    <location>
        <position position="282"/>
    </location>
    <ligand>
        <name>K(+)</name>
        <dbReference type="ChEBI" id="CHEBI:29103"/>
    </ligand>
</feature>
<dbReference type="Gene3D" id="3.40.1190.20">
    <property type="match status" value="1"/>
</dbReference>
<gene>
    <name evidence="9" type="primary">rbsK</name>
    <name evidence="11" type="ORF">C7383_106263</name>
</gene>
<keyword evidence="3 9" id="KW-0547">Nucleotide-binding</keyword>
<name>A0AB73T4B7_9FIRM</name>
<comment type="function">
    <text evidence="9">Catalyzes the phosphorylation of ribose at O-5 in a reaction requiring ATP and magnesium. The resulting D-ribose-5-phosphate can then be used either for sythesis of nucleotides, histidine, and tryptophan, or as a component of the pentose phosphate pathway.</text>
</comment>
<feature type="binding site" evidence="9">
    <location>
        <position position="276"/>
    </location>
    <ligand>
        <name>K(+)</name>
        <dbReference type="ChEBI" id="CHEBI:29103"/>
    </ligand>
</feature>
<dbReference type="CDD" id="cd01174">
    <property type="entry name" value="ribokinase"/>
    <property type="match status" value="1"/>
</dbReference>
<dbReference type="PANTHER" id="PTHR10584">
    <property type="entry name" value="SUGAR KINASE"/>
    <property type="match status" value="1"/>
</dbReference>
<dbReference type="HAMAP" id="MF_01987">
    <property type="entry name" value="Ribokinase"/>
    <property type="match status" value="1"/>
</dbReference>
<accession>A0AB73T4B7</accession>
<feature type="binding site" evidence="9">
    <location>
        <position position="273"/>
    </location>
    <ligand>
        <name>K(+)</name>
        <dbReference type="ChEBI" id="CHEBI:29103"/>
    </ligand>
</feature>
<feature type="binding site" evidence="9">
    <location>
        <begin position="211"/>
        <end position="216"/>
    </location>
    <ligand>
        <name>ATP</name>
        <dbReference type="ChEBI" id="CHEBI:30616"/>
    </ligand>
</feature>
<evidence type="ECO:0000256" key="9">
    <source>
        <dbReference type="HAMAP-Rule" id="MF_01987"/>
    </source>
</evidence>
<evidence type="ECO:0000256" key="7">
    <source>
        <dbReference type="ARBA" id="ARBA00022958"/>
    </source>
</evidence>
<dbReference type="InterPro" id="IPR002139">
    <property type="entry name" value="Ribo/fructo_kinase"/>
</dbReference>
<keyword evidence="12" id="KW-1185">Reference proteome</keyword>
<dbReference type="Pfam" id="PF00294">
    <property type="entry name" value="PfkB"/>
    <property type="match status" value="1"/>
</dbReference>
<feature type="binding site" evidence="9">
    <location>
        <position position="136"/>
    </location>
    <ligand>
        <name>substrate</name>
    </ligand>
</feature>
<dbReference type="PANTHER" id="PTHR10584:SF166">
    <property type="entry name" value="RIBOKINASE"/>
    <property type="match status" value="1"/>
</dbReference>
<evidence type="ECO:0000256" key="6">
    <source>
        <dbReference type="ARBA" id="ARBA00022842"/>
    </source>
</evidence>
<evidence type="ECO:0000256" key="1">
    <source>
        <dbReference type="ARBA" id="ARBA00022679"/>
    </source>
</evidence>
<feature type="binding site" evidence="9">
    <location>
        <position position="278"/>
    </location>
    <ligand>
        <name>K(+)</name>
        <dbReference type="ChEBI" id="CHEBI:29103"/>
    </ligand>
</feature>